<comment type="caution">
    <text evidence="8">The sequence shown here is derived from an EMBL/GenBank/DDBJ whole genome shotgun (WGS) entry which is preliminary data.</text>
</comment>
<dbReference type="HAMAP" id="MF_00009">
    <property type="entry name" value="Endoribonucl_YbeY"/>
    <property type="match status" value="1"/>
</dbReference>
<dbReference type="GO" id="GO:0005737">
    <property type="term" value="C:cytoplasm"/>
    <property type="evidence" value="ECO:0007669"/>
    <property type="project" value="UniProtKB-SubCell"/>
</dbReference>
<dbReference type="PANTHER" id="PTHR46986">
    <property type="entry name" value="ENDORIBONUCLEASE YBEY, CHLOROPLASTIC"/>
    <property type="match status" value="1"/>
</dbReference>
<keyword evidence="3 7" id="KW-0479">Metal-binding</keyword>
<dbReference type="Proteomes" id="UP000033428">
    <property type="component" value="Unassembled WGS sequence"/>
</dbReference>
<comment type="function">
    <text evidence="7">Single strand-specific metallo-endoribonuclease involved in late-stage 70S ribosome quality control and in maturation of the 3' terminus of the 16S rRNA.</text>
</comment>
<dbReference type="EMBL" id="JYNY01000277">
    <property type="protein sequence ID" value="KJJ84725.1"/>
    <property type="molecule type" value="Genomic_DNA"/>
</dbReference>
<dbReference type="NCBIfam" id="TIGR00043">
    <property type="entry name" value="rRNA maturation RNase YbeY"/>
    <property type="match status" value="1"/>
</dbReference>
<evidence type="ECO:0000313" key="8">
    <source>
        <dbReference type="EMBL" id="KJJ84725.1"/>
    </source>
</evidence>
<feature type="binding site" evidence="7">
    <location>
        <position position="96"/>
    </location>
    <ligand>
        <name>Zn(2+)</name>
        <dbReference type="ChEBI" id="CHEBI:29105"/>
        <note>catalytic</note>
    </ligand>
</feature>
<dbReference type="PANTHER" id="PTHR46986:SF1">
    <property type="entry name" value="ENDORIBONUCLEASE YBEY, CHLOROPLASTIC"/>
    <property type="match status" value="1"/>
</dbReference>
<dbReference type="SUPFAM" id="SSF55486">
    <property type="entry name" value="Metalloproteases ('zincins'), catalytic domain"/>
    <property type="match status" value="1"/>
</dbReference>
<gene>
    <name evidence="7" type="primary">ybeY</name>
    <name evidence="8" type="ORF">OMAG_001400</name>
</gene>
<dbReference type="InterPro" id="IPR020549">
    <property type="entry name" value="YbeY_CS"/>
</dbReference>
<feature type="binding site" evidence="7">
    <location>
        <position position="90"/>
    </location>
    <ligand>
        <name>Zn(2+)</name>
        <dbReference type="ChEBI" id="CHEBI:29105"/>
        <note>catalytic</note>
    </ligand>
</feature>
<name>A0A0F0CTH5_9BACT</name>
<reference evidence="8 9" key="1">
    <citation type="submission" date="2015-02" db="EMBL/GenBank/DDBJ databases">
        <title>Single-cell genomics of uncultivated deep-branching MTB reveals a conserved set of magnetosome genes.</title>
        <authorList>
            <person name="Kolinko S."/>
            <person name="Richter M."/>
            <person name="Glockner F.O."/>
            <person name="Brachmann A."/>
            <person name="Schuler D."/>
        </authorList>
    </citation>
    <scope>NUCLEOTIDE SEQUENCE [LARGE SCALE GENOMIC DNA]</scope>
    <source>
        <strain evidence="8">SKK-01</strain>
    </source>
</reference>
<comment type="subcellular location">
    <subcellularLocation>
        <location evidence="7">Cytoplasm</location>
    </subcellularLocation>
</comment>
<dbReference type="InterPro" id="IPR023091">
    <property type="entry name" value="MetalPrtase_cat_dom_sf_prd"/>
</dbReference>
<evidence type="ECO:0000313" key="9">
    <source>
        <dbReference type="Proteomes" id="UP000033428"/>
    </source>
</evidence>
<dbReference type="InterPro" id="IPR002036">
    <property type="entry name" value="YbeY"/>
</dbReference>
<protein>
    <recommendedName>
        <fullName evidence="7">Endoribonuclease YbeY</fullName>
        <ecNumber evidence="7">3.1.-.-</ecNumber>
    </recommendedName>
</protein>
<evidence type="ECO:0000256" key="5">
    <source>
        <dbReference type="ARBA" id="ARBA00022801"/>
    </source>
</evidence>
<keyword evidence="9" id="KW-1185">Reference proteome</keyword>
<keyword evidence="2 7" id="KW-0540">Nuclease</keyword>
<dbReference type="GO" id="GO:0006364">
    <property type="term" value="P:rRNA processing"/>
    <property type="evidence" value="ECO:0007669"/>
    <property type="project" value="UniProtKB-UniRule"/>
</dbReference>
<evidence type="ECO:0000256" key="6">
    <source>
        <dbReference type="ARBA" id="ARBA00022833"/>
    </source>
</evidence>
<accession>A0A0F0CTH5</accession>
<dbReference type="Gene3D" id="3.40.390.30">
    <property type="entry name" value="Metalloproteases ('zincins'), catalytic domain"/>
    <property type="match status" value="1"/>
</dbReference>
<keyword evidence="5 7" id="KW-0378">Hydrolase</keyword>
<evidence type="ECO:0000256" key="1">
    <source>
        <dbReference type="ARBA" id="ARBA00010875"/>
    </source>
</evidence>
<dbReference type="GO" id="GO:0004222">
    <property type="term" value="F:metalloendopeptidase activity"/>
    <property type="evidence" value="ECO:0007669"/>
    <property type="project" value="InterPro"/>
</dbReference>
<evidence type="ECO:0000256" key="4">
    <source>
        <dbReference type="ARBA" id="ARBA00022759"/>
    </source>
</evidence>
<dbReference type="PROSITE" id="PS01306">
    <property type="entry name" value="UPF0054"/>
    <property type="match status" value="1"/>
</dbReference>
<comment type="cofactor">
    <cofactor evidence="7">
        <name>Zn(2+)</name>
        <dbReference type="ChEBI" id="CHEBI:29105"/>
    </cofactor>
    <text evidence="7">Binds 1 zinc ion.</text>
</comment>
<sequence>MSFLKKDKFEVNITFVSSNKMRALNKKYLNQNYATDVLAFNSEDFLHNKQRAKFFGDIIICPETAKKNCVTFGTVFEDEIRLYVIHGILHLAGFKDKTTEEQKLMRKKENELLQKISKNI</sequence>
<dbReference type="GO" id="GO:0008270">
    <property type="term" value="F:zinc ion binding"/>
    <property type="evidence" value="ECO:0007669"/>
    <property type="project" value="UniProtKB-UniRule"/>
</dbReference>
<dbReference type="EC" id="3.1.-.-" evidence="7"/>
<comment type="similarity">
    <text evidence="1 7">Belongs to the endoribonuclease YbeY family.</text>
</comment>
<dbReference type="AlphaFoldDB" id="A0A0F0CTH5"/>
<keyword evidence="7" id="KW-0690">Ribosome biogenesis</keyword>
<keyword evidence="6 7" id="KW-0862">Zinc</keyword>
<evidence type="ECO:0000256" key="7">
    <source>
        <dbReference type="HAMAP-Rule" id="MF_00009"/>
    </source>
</evidence>
<proteinExistence type="inferred from homology"/>
<evidence type="ECO:0000256" key="3">
    <source>
        <dbReference type="ARBA" id="ARBA00022723"/>
    </source>
</evidence>
<keyword evidence="7" id="KW-0963">Cytoplasm</keyword>
<evidence type="ECO:0000256" key="2">
    <source>
        <dbReference type="ARBA" id="ARBA00022722"/>
    </source>
</evidence>
<dbReference type="Pfam" id="PF02130">
    <property type="entry name" value="YbeY"/>
    <property type="match status" value="1"/>
</dbReference>
<keyword evidence="4 7" id="KW-0255">Endonuclease</keyword>
<organism evidence="8 9">
    <name type="scientific">Candidatus Omnitrophus magneticus</name>
    <dbReference type="NCBI Taxonomy" id="1609969"/>
    <lineage>
        <taxon>Bacteria</taxon>
        <taxon>Pseudomonadati</taxon>
        <taxon>Candidatus Omnitrophota</taxon>
        <taxon>Candidatus Omnitrophus</taxon>
    </lineage>
</organism>
<keyword evidence="7" id="KW-0698">rRNA processing</keyword>
<feature type="binding site" evidence="7">
    <location>
        <position position="86"/>
    </location>
    <ligand>
        <name>Zn(2+)</name>
        <dbReference type="ChEBI" id="CHEBI:29105"/>
        <note>catalytic</note>
    </ligand>
</feature>
<dbReference type="GO" id="GO:0004521">
    <property type="term" value="F:RNA endonuclease activity"/>
    <property type="evidence" value="ECO:0007669"/>
    <property type="project" value="UniProtKB-UniRule"/>
</dbReference>